<protein>
    <recommendedName>
        <fullName evidence="6">SURF1-like protein</fullName>
    </recommendedName>
</protein>
<sequence length="255" mass="27649">MTRLRRLLVPGVLVPSVLVVVAVAILVSLGNWQLRRLAWKEDLIAQVAERPSLPPVPEEAIFTGDIADLHYRRIGLAGHYLPEKEVRVFTSLPLGDARGPASGPGAWIMTPFALDAGGTVLVNRGFVPDRAEWAPPPEGTVEISGLIRPDDPPTWLTPDNKPGEDLFFSRSIAAISAAKDLARPVAPMTLDLLASPDGPALPQAGETRMSFPNDHLQYALTWYGLAIALVAVFLMFAAPRLRGERAENDMQSGLR</sequence>
<dbReference type="GO" id="GO:0005886">
    <property type="term" value="C:plasma membrane"/>
    <property type="evidence" value="ECO:0007669"/>
    <property type="project" value="UniProtKB-SubCell"/>
</dbReference>
<dbReference type="InterPro" id="IPR045214">
    <property type="entry name" value="Surf1/Surf4"/>
</dbReference>
<dbReference type="RefSeq" id="WP_092809596.1">
    <property type="nucleotide sequence ID" value="NZ_FMVW01000001.1"/>
</dbReference>
<dbReference type="EMBL" id="FMVW01000001">
    <property type="protein sequence ID" value="SCZ24963.1"/>
    <property type="molecule type" value="Genomic_DNA"/>
</dbReference>
<gene>
    <name evidence="7" type="ORF">SAMN03080610_00737</name>
</gene>
<dbReference type="InterPro" id="IPR002994">
    <property type="entry name" value="Surf1/Shy1"/>
</dbReference>
<evidence type="ECO:0000256" key="1">
    <source>
        <dbReference type="ARBA" id="ARBA00004370"/>
    </source>
</evidence>
<name>A0A1G5MIJ2_AFIMA</name>
<feature type="transmembrane region" description="Helical" evidence="6">
    <location>
        <begin position="7"/>
        <end position="29"/>
    </location>
</feature>
<dbReference type="CDD" id="cd06662">
    <property type="entry name" value="SURF1"/>
    <property type="match status" value="1"/>
</dbReference>
<comment type="subcellular location">
    <subcellularLocation>
        <location evidence="6">Cell membrane</location>
        <topology evidence="6">Multi-pass membrane protein</topology>
    </subcellularLocation>
    <subcellularLocation>
        <location evidence="1">Membrane</location>
    </subcellularLocation>
</comment>
<dbReference type="PANTHER" id="PTHR23427">
    <property type="entry name" value="SURFEIT LOCUS PROTEIN"/>
    <property type="match status" value="1"/>
</dbReference>
<comment type="similarity">
    <text evidence="2 6">Belongs to the SURF1 family.</text>
</comment>
<evidence type="ECO:0000256" key="4">
    <source>
        <dbReference type="ARBA" id="ARBA00022989"/>
    </source>
</evidence>
<reference evidence="7 8" key="1">
    <citation type="submission" date="2016-10" db="EMBL/GenBank/DDBJ databases">
        <authorList>
            <person name="de Groot N.N."/>
        </authorList>
    </citation>
    <scope>NUCLEOTIDE SEQUENCE [LARGE SCALE GENOMIC DNA]</scope>
    <source>
        <strain evidence="7 8">DSM 2698</strain>
    </source>
</reference>
<dbReference type="PANTHER" id="PTHR23427:SF2">
    <property type="entry name" value="SURFEIT LOCUS PROTEIN 1"/>
    <property type="match status" value="1"/>
</dbReference>
<accession>A0A1G5MIJ2</accession>
<keyword evidence="3 6" id="KW-0812">Transmembrane</keyword>
<keyword evidence="5 6" id="KW-0472">Membrane</keyword>
<feature type="transmembrane region" description="Helical" evidence="6">
    <location>
        <begin position="220"/>
        <end position="238"/>
    </location>
</feature>
<dbReference type="AlphaFoldDB" id="A0A1G5MIJ2"/>
<evidence type="ECO:0000256" key="6">
    <source>
        <dbReference type="RuleBase" id="RU363076"/>
    </source>
</evidence>
<keyword evidence="4 6" id="KW-1133">Transmembrane helix</keyword>
<dbReference type="Proteomes" id="UP000199347">
    <property type="component" value="Unassembled WGS sequence"/>
</dbReference>
<dbReference type="STRING" id="1120955.SAMN03080610_00737"/>
<keyword evidence="8" id="KW-1185">Reference proteome</keyword>
<evidence type="ECO:0000256" key="5">
    <source>
        <dbReference type="ARBA" id="ARBA00023136"/>
    </source>
</evidence>
<evidence type="ECO:0000313" key="7">
    <source>
        <dbReference type="EMBL" id="SCZ24963.1"/>
    </source>
</evidence>
<proteinExistence type="inferred from homology"/>
<keyword evidence="6" id="KW-1003">Cell membrane</keyword>
<evidence type="ECO:0000313" key="8">
    <source>
        <dbReference type="Proteomes" id="UP000199347"/>
    </source>
</evidence>
<evidence type="ECO:0000256" key="3">
    <source>
        <dbReference type="ARBA" id="ARBA00022692"/>
    </source>
</evidence>
<evidence type="ECO:0000256" key="2">
    <source>
        <dbReference type="ARBA" id="ARBA00007165"/>
    </source>
</evidence>
<organism evidence="7 8">
    <name type="scientific">Afifella marina DSM 2698</name>
    <dbReference type="NCBI Taxonomy" id="1120955"/>
    <lineage>
        <taxon>Bacteria</taxon>
        <taxon>Pseudomonadati</taxon>
        <taxon>Pseudomonadota</taxon>
        <taxon>Alphaproteobacteria</taxon>
        <taxon>Hyphomicrobiales</taxon>
        <taxon>Afifellaceae</taxon>
        <taxon>Afifella</taxon>
    </lineage>
</organism>
<dbReference type="OrthoDB" id="6079986at2"/>
<dbReference type="Pfam" id="PF02104">
    <property type="entry name" value="SURF1"/>
    <property type="match status" value="1"/>
</dbReference>
<dbReference type="PROSITE" id="PS50895">
    <property type="entry name" value="SURF1"/>
    <property type="match status" value="1"/>
</dbReference>